<evidence type="ECO:0000313" key="2">
    <source>
        <dbReference type="Proteomes" id="UP000694621"/>
    </source>
</evidence>
<evidence type="ECO:0000313" key="1">
    <source>
        <dbReference type="Ensembl" id="ENSAMXP00005032257.1"/>
    </source>
</evidence>
<dbReference type="AlphaFoldDB" id="A0A8B9RC67"/>
<accession>A0A8B9RC67</accession>
<dbReference type="Proteomes" id="UP000694621">
    <property type="component" value="Unplaced"/>
</dbReference>
<dbReference type="Ensembl" id="ENSAMXT00005035263.1">
    <property type="protein sequence ID" value="ENSAMXP00005032257.1"/>
    <property type="gene ID" value="ENSAMXG00005015740.1"/>
</dbReference>
<organism evidence="1 2">
    <name type="scientific">Astyanax mexicanus</name>
    <name type="common">Blind cave fish</name>
    <name type="synonym">Astyanax fasciatus mexicanus</name>
    <dbReference type="NCBI Taxonomy" id="7994"/>
    <lineage>
        <taxon>Eukaryota</taxon>
        <taxon>Metazoa</taxon>
        <taxon>Chordata</taxon>
        <taxon>Craniata</taxon>
        <taxon>Vertebrata</taxon>
        <taxon>Euteleostomi</taxon>
        <taxon>Actinopterygii</taxon>
        <taxon>Neopterygii</taxon>
        <taxon>Teleostei</taxon>
        <taxon>Ostariophysi</taxon>
        <taxon>Characiformes</taxon>
        <taxon>Characoidei</taxon>
        <taxon>Acestrorhamphidae</taxon>
        <taxon>Acestrorhamphinae</taxon>
        <taxon>Astyanax</taxon>
    </lineage>
</organism>
<proteinExistence type="predicted"/>
<sequence>MLGCGQGRHVVLDEPLSVGVAVQKMKTHLGLPHLRLALGEQKTLGKKIIYFIIYRTL</sequence>
<protein>
    <submittedName>
        <fullName evidence="1">Uncharacterized protein</fullName>
    </submittedName>
</protein>
<name>A0A8B9RC67_ASTMX</name>
<reference evidence="1" key="1">
    <citation type="submission" date="2025-08" db="UniProtKB">
        <authorList>
            <consortium name="Ensembl"/>
        </authorList>
    </citation>
    <scope>IDENTIFICATION</scope>
</reference>